<dbReference type="PANTHER" id="PTHR22916:SF3">
    <property type="entry name" value="UDP-GLCNAC:BETAGAL BETA-1,3-N-ACETYLGLUCOSAMINYLTRANSFERASE-LIKE PROTEIN 1"/>
    <property type="match status" value="1"/>
</dbReference>
<protein>
    <submittedName>
        <fullName evidence="2">Glycosyltransferase family 2 protein</fullName>
    </submittedName>
</protein>
<dbReference type="InterPro" id="IPR001173">
    <property type="entry name" value="Glyco_trans_2-like"/>
</dbReference>
<dbReference type="Proteomes" id="UP000629963">
    <property type="component" value="Unassembled WGS sequence"/>
</dbReference>
<comment type="caution">
    <text evidence="2">The sequence shown here is derived from an EMBL/GenBank/DDBJ whole genome shotgun (WGS) entry which is preliminary data.</text>
</comment>
<dbReference type="PANTHER" id="PTHR22916">
    <property type="entry name" value="GLYCOSYLTRANSFERASE"/>
    <property type="match status" value="1"/>
</dbReference>
<dbReference type="CDD" id="cd00761">
    <property type="entry name" value="Glyco_tranf_GTA_type"/>
    <property type="match status" value="1"/>
</dbReference>
<evidence type="ECO:0000259" key="1">
    <source>
        <dbReference type="Pfam" id="PF00535"/>
    </source>
</evidence>
<dbReference type="EMBL" id="JACRUJ010000002">
    <property type="protein sequence ID" value="MBC5841440.1"/>
    <property type="molecule type" value="Genomic_DNA"/>
</dbReference>
<evidence type="ECO:0000313" key="2">
    <source>
        <dbReference type="EMBL" id="MBC5841440.1"/>
    </source>
</evidence>
<gene>
    <name evidence="2" type="ORF">H8R23_08480</name>
</gene>
<accession>A0ABR7J7C6</accession>
<sequence>MVNKPLVSVIIPVYNCEDFISETLDSIINQTYDNWECVLIDDESTDNVYLILENYKRKDNRFRVFRRPCELKKGANSCRNFGLKISNGQYIKWFDCDDIMLPSHLQLSYSTLISNNYDFVVTDSINFDHDTGDFLKSPYDFDKTNVCITAENLAFSTIGWITNDFFANRKFISNFKFNEDITTLGDEVNFFLRLVHQPHKSFFINSIQTFRRVHSNSITNINNIKSDKYIYHITIFKIQTAIDLVQFNNKKLIRWYLSGYMQYGFKLALSKQNVPCIKKASKLILKYYSINNALAFLIAIVAAKYLGKGYNILKYSRS</sequence>
<feature type="domain" description="Glycosyltransferase 2-like" evidence="1">
    <location>
        <begin position="8"/>
        <end position="137"/>
    </location>
</feature>
<proteinExistence type="predicted"/>
<evidence type="ECO:0000313" key="3">
    <source>
        <dbReference type="Proteomes" id="UP000629963"/>
    </source>
</evidence>
<dbReference type="Gene3D" id="3.90.550.10">
    <property type="entry name" value="Spore Coat Polysaccharide Biosynthesis Protein SpsA, Chain A"/>
    <property type="match status" value="1"/>
</dbReference>
<dbReference type="InterPro" id="IPR029044">
    <property type="entry name" value="Nucleotide-diphossugar_trans"/>
</dbReference>
<keyword evidence="3" id="KW-1185">Reference proteome</keyword>
<reference evidence="2 3" key="1">
    <citation type="submission" date="2020-08" db="EMBL/GenBank/DDBJ databases">
        <title>Description of novel Flavobacterium F-380 isolate.</title>
        <authorList>
            <person name="Saticioglu I.B."/>
            <person name="Duman M."/>
            <person name="Altun S."/>
        </authorList>
    </citation>
    <scope>NUCLEOTIDE SEQUENCE [LARGE SCALE GENOMIC DNA]</scope>
    <source>
        <strain evidence="2 3">F-380</strain>
    </source>
</reference>
<organism evidence="2 3">
    <name type="scientific">Flavobacterium kayseriense</name>
    <dbReference type="NCBI Taxonomy" id="2764714"/>
    <lineage>
        <taxon>Bacteria</taxon>
        <taxon>Pseudomonadati</taxon>
        <taxon>Bacteroidota</taxon>
        <taxon>Flavobacteriia</taxon>
        <taxon>Flavobacteriales</taxon>
        <taxon>Flavobacteriaceae</taxon>
        <taxon>Flavobacterium</taxon>
    </lineage>
</organism>
<dbReference type="RefSeq" id="WP_187010022.1">
    <property type="nucleotide sequence ID" value="NZ_JACRUI010000002.1"/>
</dbReference>
<dbReference type="Pfam" id="PF00535">
    <property type="entry name" value="Glycos_transf_2"/>
    <property type="match status" value="1"/>
</dbReference>
<dbReference type="SUPFAM" id="SSF53448">
    <property type="entry name" value="Nucleotide-diphospho-sugar transferases"/>
    <property type="match status" value="1"/>
</dbReference>
<name>A0ABR7J7C6_9FLAO</name>